<dbReference type="InterPro" id="IPR013087">
    <property type="entry name" value="Znf_C2H2_type"/>
</dbReference>
<evidence type="ECO:0000256" key="3">
    <source>
        <dbReference type="ARBA" id="ARBA00022771"/>
    </source>
</evidence>
<dbReference type="Gene3D" id="3.30.160.60">
    <property type="entry name" value="Classic Zinc Finger"/>
    <property type="match status" value="2"/>
</dbReference>
<evidence type="ECO:0000259" key="6">
    <source>
        <dbReference type="PROSITE" id="PS50157"/>
    </source>
</evidence>
<keyword evidence="3 5" id="KW-0863">Zinc-finger</keyword>
<name>A0A7J7J7F6_BUGNE</name>
<dbReference type="SMART" id="SM00355">
    <property type="entry name" value="ZnF_C2H2"/>
    <property type="match status" value="3"/>
</dbReference>
<gene>
    <name evidence="7" type="ORF">EB796_020092</name>
</gene>
<accession>A0A7J7J7F6</accession>
<evidence type="ECO:0000256" key="4">
    <source>
        <dbReference type="ARBA" id="ARBA00022833"/>
    </source>
</evidence>
<keyword evidence="1" id="KW-0479">Metal-binding</keyword>
<dbReference type="PROSITE" id="PS00028">
    <property type="entry name" value="ZINC_FINGER_C2H2_1"/>
    <property type="match status" value="1"/>
</dbReference>
<keyword evidence="8" id="KW-1185">Reference proteome</keyword>
<dbReference type="InterPro" id="IPR036236">
    <property type="entry name" value="Znf_C2H2_sf"/>
</dbReference>
<dbReference type="PANTHER" id="PTHR24379:SF121">
    <property type="entry name" value="C2H2-TYPE DOMAIN-CONTAINING PROTEIN"/>
    <property type="match status" value="1"/>
</dbReference>
<comment type="caution">
    <text evidence="7">The sequence shown here is derived from an EMBL/GenBank/DDBJ whole genome shotgun (WGS) entry which is preliminary data.</text>
</comment>
<proteinExistence type="predicted"/>
<dbReference type="AlphaFoldDB" id="A0A7J7J7F6"/>
<evidence type="ECO:0000256" key="5">
    <source>
        <dbReference type="PROSITE-ProRule" id="PRU00042"/>
    </source>
</evidence>
<dbReference type="Proteomes" id="UP000593567">
    <property type="component" value="Unassembled WGS sequence"/>
</dbReference>
<feature type="domain" description="C2H2-type" evidence="6">
    <location>
        <begin position="193"/>
        <end position="220"/>
    </location>
</feature>
<protein>
    <recommendedName>
        <fullName evidence="6">C2H2-type domain-containing protein</fullName>
    </recommendedName>
</protein>
<keyword evidence="4" id="KW-0862">Zinc</keyword>
<dbReference type="EMBL" id="VXIV02002996">
    <property type="protein sequence ID" value="KAF6021596.1"/>
    <property type="molecule type" value="Genomic_DNA"/>
</dbReference>
<keyword evidence="2" id="KW-0677">Repeat</keyword>
<evidence type="ECO:0000313" key="8">
    <source>
        <dbReference type="Proteomes" id="UP000593567"/>
    </source>
</evidence>
<organism evidence="7 8">
    <name type="scientific">Bugula neritina</name>
    <name type="common">Brown bryozoan</name>
    <name type="synonym">Sertularia neritina</name>
    <dbReference type="NCBI Taxonomy" id="10212"/>
    <lineage>
        <taxon>Eukaryota</taxon>
        <taxon>Metazoa</taxon>
        <taxon>Spiralia</taxon>
        <taxon>Lophotrochozoa</taxon>
        <taxon>Bryozoa</taxon>
        <taxon>Gymnolaemata</taxon>
        <taxon>Cheilostomatida</taxon>
        <taxon>Flustrina</taxon>
        <taxon>Buguloidea</taxon>
        <taxon>Bugulidae</taxon>
        <taxon>Bugula</taxon>
    </lineage>
</organism>
<dbReference type="GO" id="GO:0008270">
    <property type="term" value="F:zinc ion binding"/>
    <property type="evidence" value="ECO:0007669"/>
    <property type="project" value="UniProtKB-KW"/>
</dbReference>
<feature type="domain" description="C2H2-type" evidence="6">
    <location>
        <begin position="221"/>
        <end position="249"/>
    </location>
</feature>
<sequence length="303" mass="34269">MRMLVTSAVHMDVSQIALCVVTIPKLKSAVQLLLNPPLPNKEYQPSVVAVNHPVNEPVSNSREILNTSQLYSYSDDNMAEESLVMDQDYSIERDRSPASSTSLNTAKKKTITNQSCEINLESSLADDSDKTQATEISLVGGRIAVGRPGKSRAKTDKRVRYITCRVCHLLFYKRDQYREHMLIHANDPNINIYACDQCTFVTKRRGVFNTHKLRHTGDLPFKCELCDYAGRQASLLRQHMFNKHSVGRQLPNGDEATEMSNSASSLRSLEVMNIKSEEREDDHELLMTKYENSTDLLLNSQQT</sequence>
<evidence type="ECO:0000256" key="2">
    <source>
        <dbReference type="ARBA" id="ARBA00022737"/>
    </source>
</evidence>
<reference evidence="7" key="1">
    <citation type="submission" date="2020-06" db="EMBL/GenBank/DDBJ databases">
        <title>Draft genome of Bugula neritina, a colonial animal packing powerful symbionts and potential medicines.</title>
        <authorList>
            <person name="Rayko M."/>
        </authorList>
    </citation>
    <scope>NUCLEOTIDE SEQUENCE [LARGE SCALE GENOMIC DNA]</scope>
    <source>
        <strain evidence="7">Kwan_BN1</strain>
    </source>
</reference>
<evidence type="ECO:0000313" key="7">
    <source>
        <dbReference type="EMBL" id="KAF6021596.1"/>
    </source>
</evidence>
<dbReference type="SUPFAM" id="SSF57667">
    <property type="entry name" value="beta-beta-alpha zinc fingers"/>
    <property type="match status" value="1"/>
</dbReference>
<evidence type="ECO:0000256" key="1">
    <source>
        <dbReference type="ARBA" id="ARBA00022723"/>
    </source>
</evidence>
<dbReference type="OrthoDB" id="5977959at2759"/>
<dbReference type="PROSITE" id="PS50157">
    <property type="entry name" value="ZINC_FINGER_C2H2_2"/>
    <property type="match status" value="2"/>
</dbReference>
<dbReference type="PANTHER" id="PTHR24379">
    <property type="entry name" value="KRAB AND ZINC FINGER DOMAIN-CONTAINING"/>
    <property type="match status" value="1"/>
</dbReference>